<dbReference type="InterPro" id="IPR000073">
    <property type="entry name" value="AB_hydrolase_1"/>
</dbReference>
<dbReference type="Gene3D" id="3.40.50.1820">
    <property type="entry name" value="alpha/beta hydrolase"/>
    <property type="match status" value="1"/>
</dbReference>
<dbReference type="OrthoDB" id="9808398at2"/>
<feature type="domain" description="AB hydrolase-1" evidence="1">
    <location>
        <begin position="46"/>
        <end position="273"/>
    </location>
</feature>
<dbReference type="PANTHER" id="PTHR43798:SF33">
    <property type="entry name" value="HYDROLASE, PUTATIVE (AFU_ORTHOLOGUE AFUA_2G14860)-RELATED"/>
    <property type="match status" value="1"/>
</dbReference>
<dbReference type="SUPFAM" id="SSF53474">
    <property type="entry name" value="alpha/beta-Hydrolases"/>
    <property type="match status" value="1"/>
</dbReference>
<dbReference type="STRING" id="52.CMC5_072780"/>
<keyword evidence="3" id="KW-1185">Reference proteome</keyword>
<name>A0A0K1EQC7_CHOCO</name>
<dbReference type="Pfam" id="PF12697">
    <property type="entry name" value="Abhydrolase_6"/>
    <property type="match status" value="1"/>
</dbReference>
<dbReference type="InterPro" id="IPR050266">
    <property type="entry name" value="AB_hydrolase_sf"/>
</dbReference>
<organism evidence="2 3">
    <name type="scientific">Chondromyces crocatus</name>
    <dbReference type="NCBI Taxonomy" id="52"/>
    <lineage>
        <taxon>Bacteria</taxon>
        <taxon>Pseudomonadati</taxon>
        <taxon>Myxococcota</taxon>
        <taxon>Polyangia</taxon>
        <taxon>Polyangiales</taxon>
        <taxon>Polyangiaceae</taxon>
        <taxon>Chondromyces</taxon>
    </lineage>
</organism>
<dbReference type="PANTHER" id="PTHR43798">
    <property type="entry name" value="MONOACYLGLYCEROL LIPASE"/>
    <property type="match status" value="1"/>
</dbReference>
<evidence type="ECO:0000313" key="3">
    <source>
        <dbReference type="Proteomes" id="UP000067626"/>
    </source>
</evidence>
<dbReference type="GO" id="GO:0016020">
    <property type="term" value="C:membrane"/>
    <property type="evidence" value="ECO:0007669"/>
    <property type="project" value="TreeGrafter"/>
</dbReference>
<dbReference type="InterPro" id="IPR029058">
    <property type="entry name" value="AB_hydrolase_fold"/>
</dbReference>
<dbReference type="Proteomes" id="UP000067626">
    <property type="component" value="Chromosome"/>
</dbReference>
<proteinExistence type="predicted"/>
<dbReference type="RefSeq" id="WP_050434585.1">
    <property type="nucleotide sequence ID" value="NZ_CP012159.1"/>
</dbReference>
<sequence length="298" mass="32826">MVLIPLAERLTRRALTARGIRSRFVETSAGRQHMYDAPGEGPLPPLVVIHGISSSAAGFAPVVTRLQRRARRVLVPELPGHGFSWEPRAPLTVETLMDAMTGLLDKELTEPAIVCGNSLGGAVALRYALERPERVRGLVLTSPAGAIMEAAEMESLLAGFRMRSRADGVAFLERLNGRRPWYLPLLAPDIVRQFSRDVIVNLTDAIRPEHNFTPDQLATLQMPILMLWGRGDRLLPASSLAYFRQHLPRHARIEEPADMGHCPHLDNPAKLAATITRFAEDLVRTPSPPIPSQPHAPS</sequence>
<dbReference type="EMBL" id="CP012159">
    <property type="protein sequence ID" value="AKT43051.1"/>
    <property type="molecule type" value="Genomic_DNA"/>
</dbReference>
<keyword evidence="2" id="KW-0378">Hydrolase</keyword>
<dbReference type="GO" id="GO:0016787">
    <property type="term" value="F:hydrolase activity"/>
    <property type="evidence" value="ECO:0007669"/>
    <property type="project" value="UniProtKB-KW"/>
</dbReference>
<dbReference type="AlphaFoldDB" id="A0A0K1EQC7"/>
<dbReference type="PRINTS" id="PR00111">
    <property type="entry name" value="ABHYDROLASE"/>
</dbReference>
<reference evidence="2 3" key="1">
    <citation type="submission" date="2015-07" db="EMBL/GenBank/DDBJ databases">
        <title>Genome analysis of myxobacterium Chondromyces crocatus Cm c5 reveals a high potential for natural compound synthesis and the genetic basis for the loss of fruiting body formation.</title>
        <authorList>
            <person name="Zaburannyi N."/>
            <person name="Bunk B."/>
            <person name="Maier J."/>
            <person name="Overmann J."/>
            <person name="Mueller R."/>
        </authorList>
    </citation>
    <scope>NUCLEOTIDE SEQUENCE [LARGE SCALE GENOMIC DNA]</scope>
    <source>
        <strain evidence="2 3">Cm c5</strain>
    </source>
</reference>
<protein>
    <submittedName>
        <fullName evidence="2">Alpha/beta hydrolase</fullName>
    </submittedName>
</protein>
<accession>A0A0K1EQC7</accession>
<gene>
    <name evidence="2" type="ORF">CMC5_072780</name>
</gene>
<dbReference type="KEGG" id="ccro:CMC5_072780"/>
<evidence type="ECO:0000259" key="1">
    <source>
        <dbReference type="Pfam" id="PF12697"/>
    </source>
</evidence>
<evidence type="ECO:0000313" key="2">
    <source>
        <dbReference type="EMBL" id="AKT43051.1"/>
    </source>
</evidence>